<protein>
    <submittedName>
        <fullName evidence="3">Anti-sigma factor</fullName>
    </submittedName>
</protein>
<gene>
    <name evidence="4" type="ORF">EYF70_23010</name>
    <name evidence="3" type="ORF">GCM10007387_56110</name>
</gene>
<feature type="compositionally biased region" description="Low complexity" evidence="1">
    <location>
        <begin position="223"/>
        <end position="232"/>
    </location>
</feature>
<keyword evidence="5" id="KW-1185">Reference proteome</keyword>
<evidence type="ECO:0000313" key="4">
    <source>
        <dbReference type="EMBL" id="QBI03373.1"/>
    </source>
</evidence>
<dbReference type="Proteomes" id="UP000292307">
    <property type="component" value="Chromosome"/>
</dbReference>
<keyword evidence="2" id="KW-0812">Transmembrane</keyword>
<dbReference type="Proteomes" id="UP000628442">
    <property type="component" value="Unassembled WGS sequence"/>
</dbReference>
<dbReference type="EMBL" id="BMWV01000021">
    <property type="protein sequence ID" value="GGY66674.1"/>
    <property type="molecule type" value="Genomic_DNA"/>
</dbReference>
<dbReference type="InterPro" id="IPR041916">
    <property type="entry name" value="Anti_sigma_zinc_sf"/>
</dbReference>
<feature type="transmembrane region" description="Helical" evidence="2">
    <location>
        <begin position="100"/>
        <end position="121"/>
    </location>
</feature>
<evidence type="ECO:0000313" key="3">
    <source>
        <dbReference type="EMBL" id="GGY66674.1"/>
    </source>
</evidence>
<keyword evidence="2" id="KW-0472">Membrane</keyword>
<accession>A0A411X3B0</accession>
<feature type="region of interest" description="Disordered" evidence="1">
    <location>
        <begin position="219"/>
        <end position="238"/>
    </location>
</feature>
<dbReference type="OrthoDB" id="5702022at2"/>
<keyword evidence="2" id="KW-1133">Transmembrane helix</keyword>
<evidence type="ECO:0000313" key="6">
    <source>
        <dbReference type="Proteomes" id="UP000628442"/>
    </source>
</evidence>
<name>A0A411X3B0_9BURK</name>
<sequence length="267" mass="28595">MSFSDETLMAYADGELDMATRRAVEQACSTDLALARRVAHYKTRRSNVFAGFAPADDGQRMRPARQATVVSLDAVRARREASQLAARKATRERRWSWPEWMALGGVLVVGVLAGTFGLTYFQADEPRVDLVASHEGTLAAEGRLVAALEQQLSAPPGAAGVATNAAARAAGAVRIGMSFVSTDGSYCRSFASGSGTFEIEGLACKTGQEWRLPLVMQNPRPSPARNADAAAATELSPPVKAAIEQRISGEPLDAKAEQDAMQRAWQR</sequence>
<dbReference type="EMBL" id="CP036401">
    <property type="protein sequence ID" value="QBI03373.1"/>
    <property type="molecule type" value="Genomic_DNA"/>
</dbReference>
<evidence type="ECO:0000313" key="5">
    <source>
        <dbReference type="Proteomes" id="UP000292307"/>
    </source>
</evidence>
<dbReference type="RefSeq" id="WP_131147475.1">
    <property type="nucleotide sequence ID" value="NZ_BMWV01000021.1"/>
</dbReference>
<feature type="region of interest" description="Disordered" evidence="1">
    <location>
        <begin position="245"/>
        <end position="267"/>
    </location>
</feature>
<evidence type="ECO:0000256" key="2">
    <source>
        <dbReference type="SAM" id="Phobius"/>
    </source>
</evidence>
<reference evidence="3" key="1">
    <citation type="journal article" date="2014" name="Int. J. Syst. Evol. Microbiol.">
        <title>Complete genome sequence of Corynebacterium casei LMG S-19264T (=DSM 44701T), isolated from a smear-ripened cheese.</title>
        <authorList>
            <consortium name="US DOE Joint Genome Institute (JGI-PGF)"/>
            <person name="Walter F."/>
            <person name="Albersmeier A."/>
            <person name="Kalinowski J."/>
            <person name="Ruckert C."/>
        </authorList>
    </citation>
    <scope>NUCLEOTIDE SEQUENCE</scope>
    <source>
        <strain evidence="3">KCTC 12343</strain>
    </source>
</reference>
<organism evidence="3 6">
    <name type="scientific">Pseudoduganella albidiflava</name>
    <dbReference type="NCBI Taxonomy" id="321983"/>
    <lineage>
        <taxon>Bacteria</taxon>
        <taxon>Pseudomonadati</taxon>
        <taxon>Pseudomonadota</taxon>
        <taxon>Betaproteobacteria</taxon>
        <taxon>Burkholderiales</taxon>
        <taxon>Oxalobacteraceae</taxon>
        <taxon>Telluria group</taxon>
        <taxon>Pseudoduganella</taxon>
    </lineage>
</organism>
<dbReference type="AlphaFoldDB" id="A0A411X3B0"/>
<proteinExistence type="predicted"/>
<reference evidence="4 5" key="2">
    <citation type="submission" date="2019-02" db="EMBL/GenBank/DDBJ databases">
        <title>Draft Genome Sequences of Six Type Strains of the Genus Massilia.</title>
        <authorList>
            <person name="Miess H."/>
            <person name="Frediansyhah A."/>
            <person name="Gross H."/>
        </authorList>
    </citation>
    <scope>NUCLEOTIDE SEQUENCE [LARGE SCALE GENOMIC DNA]</scope>
    <source>
        <strain evidence="4 5">DSM 17472</strain>
    </source>
</reference>
<reference evidence="3" key="3">
    <citation type="submission" date="2022-12" db="EMBL/GenBank/DDBJ databases">
        <authorList>
            <person name="Sun Q."/>
            <person name="Kim S."/>
        </authorList>
    </citation>
    <scope>NUCLEOTIDE SEQUENCE</scope>
    <source>
        <strain evidence="3">KCTC 12343</strain>
    </source>
</reference>
<evidence type="ECO:0000256" key="1">
    <source>
        <dbReference type="SAM" id="MobiDB-lite"/>
    </source>
</evidence>
<dbReference type="Gene3D" id="1.10.10.1320">
    <property type="entry name" value="Anti-sigma factor, zinc-finger domain"/>
    <property type="match status" value="1"/>
</dbReference>